<protein>
    <submittedName>
        <fullName evidence="1">Putative metal-dependent HD superfamily phosphohydrolase</fullName>
    </submittedName>
</protein>
<dbReference type="Proteomes" id="UP000295765">
    <property type="component" value="Unassembled WGS sequence"/>
</dbReference>
<dbReference type="EMBL" id="SLWY01000013">
    <property type="protein sequence ID" value="TCO80570.1"/>
    <property type="molecule type" value="Genomic_DNA"/>
</dbReference>
<accession>A0A4V2SCT0</accession>
<dbReference type="PIRSF" id="PIRSF035170">
    <property type="entry name" value="HD_phosphohydro"/>
    <property type="match status" value="1"/>
</dbReference>
<sequence length="206" mass="22992">MTHAETRFRDLWTRCGGQDAAAVWQDLAAHYAEPARHYHTLAHIWRCVRAFDTVRGQIEEPEVVELALWTHDVIYVPGACNNEASSADWLLARAGGHIPIAARVVECILATTHRVAPPHAAAAWTVDIDIAGLGVPWTQFCCDGARLRQERPDLCDIACCEGERAFLEMLLARPAIYYTPYFRSRCEARARANLARRIEILAAATS</sequence>
<dbReference type="OrthoDB" id="9808993at2"/>
<reference evidence="1 2" key="1">
    <citation type="submission" date="2019-03" db="EMBL/GenBank/DDBJ databases">
        <title>Genomic Encyclopedia of Type Strains, Phase IV (KMG-IV): sequencing the most valuable type-strain genomes for metagenomic binning, comparative biology and taxonomic classification.</title>
        <authorList>
            <person name="Goeker M."/>
        </authorList>
    </citation>
    <scope>NUCLEOTIDE SEQUENCE [LARGE SCALE GENOMIC DNA]</scope>
    <source>
        <strain evidence="1 2">DSM 25287</strain>
    </source>
</reference>
<name>A0A4V2SCT0_9GAMM</name>
<evidence type="ECO:0000313" key="2">
    <source>
        <dbReference type="Proteomes" id="UP000295765"/>
    </source>
</evidence>
<gene>
    <name evidence="1" type="ORF">EV699_11348</name>
</gene>
<dbReference type="GO" id="GO:0016787">
    <property type="term" value="F:hydrolase activity"/>
    <property type="evidence" value="ECO:0007669"/>
    <property type="project" value="UniProtKB-KW"/>
</dbReference>
<proteinExistence type="predicted"/>
<keyword evidence="1" id="KW-0378">Hydrolase</keyword>
<keyword evidence="2" id="KW-1185">Reference proteome</keyword>
<dbReference type="InterPro" id="IPR009218">
    <property type="entry name" value="HD_phosphohydro"/>
</dbReference>
<organism evidence="1 2">
    <name type="scientific">Plasticicumulans lactativorans</name>
    <dbReference type="NCBI Taxonomy" id="1133106"/>
    <lineage>
        <taxon>Bacteria</taxon>
        <taxon>Pseudomonadati</taxon>
        <taxon>Pseudomonadota</taxon>
        <taxon>Gammaproteobacteria</taxon>
        <taxon>Candidatus Competibacteraceae</taxon>
        <taxon>Plasticicumulans</taxon>
    </lineage>
</organism>
<dbReference type="SUPFAM" id="SSF109604">
    <property type="entry name" value="HD-domain/PDEase-like"/>
    <property type="match status" value="1"/>
</dbReference>
<dbReference type="AlphaFoldDB" id="A0A4V2SCT0"/>
<comment type="caution">
    <text evidence="1">The sequence shown here is derived from an EMBL/GenBank/DDBJ whole genome shotgun (WGS) entry which is preliminary data.</text>
</comment>
<dbReference type="PANTHER" id="PTHR21174">
    <property type="match status" value="1"/>
</dbReference>
<dbReference type="PANTHER" id="PTHR21174:SF0">
    <property type="entry name" value="HD PHOSPHOHYDROLASE FAMILY PROTEIN-RELATED"/>
    <property type="match status" value="1"/>
</dbReference>
<evidence type="ECO:0000313" key="1">
    <source>
        <dbReference type="EMBL" id="TCO80570.1"/>
    </source>
</evidence>
<dbReference type="RefSeq" id="WP_132543197.1">
    <property type="nucleotide sequence ID" value="NZ_SLWY01000013.1"/>
</dbReference>